<dbReference type="InterPro" id="IPR006439">
    <property type="entry name" value="HAD-SF_hydro_IA"/>
</dbReference>
<organism evidence="1 2">
    <name type="scientific">Acinetobacter amyesii</name>
    <dbReference type="NCBI Taxonomy" id="2942470"/>
    <lineage>
        <taxon>Bacteria</taxon>
        <taxon>Pseudomonadati</taxon>
        <taxon>Pseudomonadota</taxon>
        <taxon>Gammaproteobacteria</taxon>
        <taxon>Moraxellales</taxon>
        <taxon>Moraxellaceae</taxon>
        <taxon>Acinetobacter</taxon>
    </lineage>
</organism>
<keyword evidence="2" id="KW-1185">Reference proteome</keyword>
<dbReference type="PRINTS" id="PR00413">
    <property type="entry name" value="HADHALOGNASE"/>
</dbReference>
<dbReference type="SUPFAM" id="SSF56784">
    <property type="entry name" value="HAD-like"/>
    <property type="match status" value="1"/>
</dbReference>
<evidence type="ECO:0000313" key="2">
    <source>
        <dbReference type="Proteomes" id="UP000191160"/>
    </source>
</evidence>
<dbReference type="Pfam" id="PF13419">
    <property type="entry name" value="HAD_2"/>
    <property type="match status" value="1"/>
</dbReference>
<dbReference type="SFLD" id="SFLDS00003">
    <property type="entry name" value="Haloacid_Dehalogenase"/>
    <property type="match status" value="1"/>
</dbReference>
<dbReference type="PANTHER" id="PTHR18901:SF38">
    <property type="entry name" value="PSEUDOURIDINE-5'-PHOSPHATASE"/>
    <property type="match status" value="1"/>
</dbReference>
<reference evidence="1 2" key="1">
    <citation type="submission" date="2017-02" db="EMBL/GenBank/DDBJ databases">
        <title>Acinetobacter sp. ANC 4945, whole genome shotgun sequencing project.</title>
        <authorList>
            <person name="Radolfova-Krizova L."/>
            <person name="Al Atrouni A."/>
            <person name="Nemec A."/>
        </authorList>
    </citation>
    <scope>NUCLEOTIDE SEQUENCE [LARGE SCALE GENOMIC DNA]</scope>
    <source>
        <strain evidence="1 2">ANC 4945</strain>
    </source>
</reference>
<name>A0A1T1GTA6_9GAMM</name>
<dbReference type="Proteomes" id="UP000191160">
    <property type="component" value="Unassembled WGS sequence"/>
</dbReference>
<dbReference type="GO" id="GO:0016791">
    <property type="term" value="F:phosphatase activity"/>
    <property type="evidence" value="ECO:0007669"/>
    <property type="project" value="TreeGrafter"/>
</dbReference>
<dbReference type="NCBIfam" id="TIGR01509">
    <property type="entry name" value="HAD-SF-IA-v3"/>
    <property type="match status" value="1"/>
</dbReference>
<proteinExistence type="predicted"/>
<dbReference type="InterPro" id="IPR023214">
    <property type="entry name" value="HAD_sf"/>
</dbReference>
<dbReference type="CDD" id="cd07505">
    <property type="entry name" value="HAD_BPGM-like"/>
    <property type="match status" value="1"/>
</dbReference>
<dbReference type="Gene3D" id="1.10.150.240">
    <property type="entry name" value="Putative phosphatase, domain 2"/>
    <property type="match status" value="1"/>
</dbReference>
<sequence>MLQGKKLVCFDLDGTLIDSVGVWNQVDADLIQQLTGQTIQLDFIQRERDIQLQLFKNTADPYLMYCNYLKDTYKIEQHTADQIKQQRYAISQHFLEHIILLKPHAALFVQQLIQQGIQVAITTTTSLQNIYRYQKNINIYPKLHFENSFDLILTRENVKNIKPHPEVYLQAIQHFAVQPEECLIFEDSLIGVEAANAAGIEVVAVYDAYSEHEIEQIKNKADYFIHDFSSVLN</sequence>
<dbReference type="InterPro" id="IPR036412">
    <property type="entry name" value="HAD-like_sf"/>
</dbReference>
<gene>
    <name evidence="1" type="ORF">B1202_12480</name>
</gene>
<dbReference type="InterPro" id="IPR023198">
    <property type="entry name" value="PGP-like_dom2"/>
</dbReference>
<protein>
    <submittedName>
        <fullName evidence="1">Haloacid dehalogenase</fullName>
    </submittedName>
</protein>
<dbReference type="RefSeq" id="WP_078190936.1">
    <property type="nucleotide sequence ID" value="NZ_JAMCOZ010000013.1"/>
</dbReference>
<dbReference type="SFLD" id="SFLDG01129">
    <property type="entry name" value="C1.5:_HAD__Beta-PGM__Phosphata"/>
    <property type="match status" value="1"/>
</dbReference>
<dbReference type="PANTHER" id="PTHR18901">
    <property type="entry name" value="2-DEOXYGLUCOSE-6-PHOSPHATE PHOSPHATASE 2"/>
    <property type="match status" value="1"/>
</dbReference>
<dbReference type="InterPro" id="IPR041492">
    <property type="entry name" value="HAD_2"/>
</dbReference>
<comment type="caution">
    <text evidence="1">The sequence shown here is derived from an EMBL/GenBank/DDBJ whole genome shotgun (WGS) entry which is preliminary data.</text>
</comment>
<dbReference type="AlphaFoldDB" id="A0A1T1GTA6"/>
<accession>A0A1T1GTA6</accession>
<evidence type="ECO:0000313" key="1">
    <source>
        <dbReference type="EMBL" id="OOV80823.1"/>
    </source>
</evidence>
<dbReference type="Gene3D" id="3.40.50.1000">
    <property type="entry name" value="HAD superfamily/HAD-like"/>
    <property type="match status" value="1"/>
</dbReference>
<dbReference type="EMBL" id="MVKX01000008">
    <property type="protein sequence ID" value="OOV80823.1"/>
    <property type="molecule type" value="Genomic_DNA"/>
</dbReference>